<evidence type="ECO:0000256" key="2">
    <source>
        <dbReference type="ARBA" id="ARBA00022475"/>
    </source>
</evidence>
<sequence length="314" mass="32077">MTALSMGAAVTLLIAAVVVMLGRRPSPRRRLARAFGADSAARRGGLRGAPTSGEVAGLRGRSVRPSEPWLRLLPWLSQPEVRRWLPGLSQPELQQWGPSSSRERSGATSVGPSGRRPGPHRMMQAGAPIGVGIVVALFVGGWVGLVLGAIAGVGGWYVVRRLPAVGDGQAAAAELPYAIDLLAAVLKSGAPLDRAVSLVGSAVGGPLGERLEEVGRSLRLGVHGEAGWSALADVAGAAGFIPAAVRAAESGAALAAACVRCAADLREQREARVDAAAQRAGVLVVLPLGLCFLPAFVLVGVVPILLGVLDDVLG</sequence>
<evidence type="ECO:0000256" key="7">
    <source>
        <dbReference type="SAM" id="Phobius"/>
    </source>
</evidence>
<keyword evidence="2" id="KW-1003">Cell membrane</keyword>
<keyword evidence="5 7" id="KW-0472">Membrane</keyword>
<feature type="domain" description="Type II secretion system protein GspF" evidence="8">
    <location>
        <begin position="179"/>
        <end position="301"/>
    </location>
</feature>
<feature type="transmembrane region" description="Helical" evidence="7">
    <location>
        <begin position="6"/>
        <end position="23"/>
    </location>
</feature>
<dbReference type="PANTHER" id="PTHR35007">
    <property type="entry name" value="INTEGRAL MEMBRANE PROTEIN-RELATED"/>
    <property type="match status" value="1"/>
</dbReference>
<proteinExistence type="predicted"/>
<dbReference type="EMBL" id="VIRS01000011">
    <property type="protein sequence ID" value="TQS43847.1"/>
    <property type="molecule type" value="Genomic_DNA"/>
</dbReference>
<dbReference type="PANTHER" id="PTHR35007:SF3">
    <property type="entry name" value="POSSIBLE CONSERVED ALANINE RICH MEMBRANE PROTEIN"/>
    <property type="match status" value="1"/>
</dbReference>
<comment type="caution">
    <text evidence="9">The sequence shown here is derived from an EMBL/GenBank/DDBJ whole genome shotgun (WGS) entry which is preliminary data.</text>
</comment>
<accession>A0A545ARA4</accession>
<comment type="subcellular location">
    <subcellularLocation>
        <location evidence="1">Cell membrane</location>
        <topology evidence="1">Multi-pass membrane protein</topology>
    </subcellularLocation>
</comment>
<dbReference type="OrthoDB" id="3267562at2"/>
<feature type="compositionally biased region" description="Polar residues" evidence="6">
    <location>
        <begin position="92"/>
        <end position="111"/>
    </location>
</feature>
<evidence type="ECO:0000256" key="6">
    <source>
        <dbReference type="SAM" id="MobiDB-lite"/>
    </source>
</evidence>
<dbReference type="InterPro" id="IPR042094">
    <property type="entry name" value="T2SS_GspF_sf"/>
</dbReference>
<evidence type="ECO:0000256" key="5">
    <source>
        <dbReference type="ARBA" id="ARBA00023136"/>
    </source>
</evidence>
<feature type="transmembrane region" description="Helical" evidence="7">
    <location>
        <begin position="125"/>
        <end position="158"/>
    </location>
</feature>
<keyword evidence="4 7" id="KW-1133">Transmembrane helix</keyword>
<keyword evidence="3 7" id="KW-0812">Transmembrane</keyword>
<reference evidence="9 10" key="1">
    <citation type="submission" date="2019-07" db="EMBL/GenBank/DDBJ databases">
        <title>Cryptosporangium phraense sp. nov., isolated from plant litter.</title>
        <authorList>
            <person name="Suriyachadkun C."/>
        </authorList>
    </citation>
    <scope>NUCLEOTIDE SEQUENCE [LARGE SCALE GENOMIC DNA]</scope>
    <source>
        <strain evidence="9 10">A-T 5661</strain>
    </source>
</reference>
<protein>
    <submittedName>
        <fullName evidence="9">Type II secretion system F family protein</fullName>
    </submittedName>
</protein>
<gene>
    <name evidence="9" type="ORF">FL583_17640</name>
</gene>
<feature type="transmembrane region" description="Helical" evidence="7">
    <location>
        <begin position="282"/>
        <end position="309"/>
    </location>
</feature>
<dbReference type="InParanoid" id="A0A545ARA4"/>
<dbReference type="Pfam" id="PF00482">
    <property type="entry name" value="T2SSF"/>
    <property type="match status" value="1"/>
</dbReference>
<evidence type="ECO:0000259" key="8">
    <source>
        <dbReference type="Pfam" id="PF00482"/>
    </source>
</evidence>
<evidence type="ECO:0000313" key="10">
    <source>
        <dbReference type="Proteomes" id="UP000317982"/>
    </source>
</evidence>
<keyword evidence="10" id="KW-1185">Reference proteome</keyword>
<dbReference type="AlphaFoldDB" id="A0A545ARA4"/>
<dbReference type="Gene3D" id="1.20.81.30">
    <property type="entry name" value="Type II secretion system (T2SS), domain F"/>
    <property type="match status" value="1"/>
</dbReference>
<evidence type="ECO:0000256" key="3">
    <source>
        <dbReference type="ARBA" id="ARBA00022692"/>
    </source>
</evidence>
<evidence type="ECO:0000256" key="1">
    <source>
        <dbReference type="ARBA" id="ARBA00004651"/>
    </source>
</evidence>
<feature type="region of interest" description="Disordered" evidence="6">
    <location>
        <begin position="92"/>
        <end position="122"/>
    </location>
</feature>
<dbReference type="InterPro" id="IPR018076">
    <property type="entry name" value="T2SS_GspF_dom"/>
</dbReference>
<organism evidence="9 10">
    <name type="scientific">Cryptosporangium phraense</name>
    <dbReference type="NCBI Taxonomy" id="2593070"/>
    <lineage>
        <taxon>Bacteria</taxon>
        <taxon>Bacillati</taxon>
        <taxon>Actinomycetota</taxon>
        <taxon>Actinomycetes</taxon>
        <taxon>Cryptosporangiales</taxon>
        <taxon>Cryptosporangiaceae</taxon>
        <taxon>Cryptosporangium</taxon>
    </lineage>
</organism>
<name>A0A545ARA4_9ACTN</name>
<dbReference type="Proteomes" id="UP000317982">
    <property type="component" value="Unassembled WGS sequence"/>
</dbReference>
<evidence type="ECO:0000256" key="4">
    <source>
        <dbReference type="ARBA" id="ARBA00022989"/>
    </source>
</evidence>
<dbReference type="GO" id="GO:0005886">
    <property type="term" value="C:plasma membrane"/>
    <property type="evidence" value="ECO:0007669"/>
    <property type="project" value="UniProtKB-SubCell"/>
</dbReference>
<evidence type="ECO:0000313" key="9">
    <source>
        <dbReference type="EMBL" id="TQS43847.1"/>
    </source>
</evidence>